<reference evidence="2" key="2">
    <citation type="submission" date="2025-08" db="UniProtKB">
        <authorList>
            <consortium name="RefSeq"/>
        </authorList>
    </citation>
    <scope>IDENTIFICATION</scope>
    <source>
        <tissue evidence="2">Leaf</tissue>
    </source>
</reference>
<name>A0ABM3R4E9_SPIOL</name>
<evidence type="ECO:0000313" key="1">
    <source>
        <dbReference type="Proteomes" id="UP000813463"/>
    </source>
</evidence>
<protein>
    <recommendedName>
        <fullName evidence="3">Reverse transcriptase domain-containing protein</fullName>
    </recommendedName>
</protein>
<evidence type="ECO:0000313" key="2">
    <source>
        <dbReference type="RefSeq" id="XP_056690477.1"/>
    </source>
</evidence>
<proteinExistence type="predicted"/>
<reference evidence="1" key="1">
    <citation type="journal article" date="2021" name="Nat. Commun.">
        <title>Genomic analyses provide insights into spinach domestication and the genetic basis of agronomic traits.</title>
        <authorList>
            <person name="Cai X."/>
            <person name="Sun X."/>
            <person name="Xu C."/>
            <person name="Sun H."/>
            <person name="Wang X."/>
            <person name="Ge C."/>
            <person name="Zhang Z."/>
            <person name="Wang Q."/>
            <person name="Fei Z."/>
            <person name="Jiao C."/>
            <person name="Wang Q."/>
        </authorList>
    </citation>
    <scope>NUCLEOTIDE SEQUENCE [LARGE SCALE GENOMIC DNA]</scope>
    <source>
        <strain evidence="1">cv. Varoflay</strain>
    </source>
</reference>
<dbReference type="PANTHER" id="PTHR33116:SF78">
    <property type="entry name" value="OS12G0587133 PROTEIN"/>
    <property type="match status" value="1"/>
</dbReference>
<dbReference type="GeneID" id="130465653"/>
<sequence>MGDNCLLAHEVLTYVKRRKKGLRRFAVLKIDMNKAYDRVNWQFIGWILDHMEFPAVWRHWIMQCVSTVSYSILVNANTSACRNIRNTIDLFCKVSGEAINFDKSNVIFSPNTPSNIKNVLKQILGTPCTDSLGRYLGCNIEVDGRSSHAFDPLVEKVQKKISSWKHLSLSPAGRLLLINGILASLCSNVLAVFLVPKLISKKINSLLMWYWWRTSSMHMGICWVKRAKLEVPKGMGGIGLRNIVMFNQALLVKQAIRNIKTQTRSSQKSIERLMVRHHWKLA</sequence>
<dbReference type="RefSeq" id="XP_056690477.1">
    <property type="nucleotide sequence ID" value="XM_056834499.1"/>
</dbReference>
<gene>
    <name evidence="2" type="primary">LOC130465653</name>
</gene>
<keyword evidence="1" id="KW-1185">Reference proteome</keyword>
<dbReference type="PANTHER" id="PTHR33116">
    <property type="entry name" value="REVERSE TRANSCRIPTASE ZINC-BINDING DOMAIN-CONTAINING PROTEIN-RELATED-RELATED"/>
    <property type="match status" value="1"/>
</dbReference>
<evidence type="ECO:0008006" key="3">
    <source>
        <dbReference type="Google" id="ProtNLM"/>
    </source>
</evidence>
<accession>A0ABM3R4E9</accession>
<organism evidence="1 2">
    <name type="scientific">Spinacia oleracea</name>
    <name type="common">Spinach</name>
    <dbReference type="NCBI Taxonomy" id="3562"/>
    <lineage>
        <taxon>Eukaryota</taxon>
        <taxon>Viridiplantae</taxon>
        <taxon>Streptophyta</taxon>
        <taxon>Embryophyta</taxon>
        <taxon>Tracheophyta</taxon>
        <taxon>Spermatophyta</taxon>
        <taxon>Magnoliopsida</taxon>
        <taxon>eudicotyledons</taxon>
        <taxon>Gunneridae</taxon>
        <taxon>Pentapetalae</taxon>
        <taxon>Caryophyllales</taxon>
        <taxon>Chenopodiaceae</taxon>
        <taxon>Chenopodioideae</taxon>
        <taxon>Anserineae</taxon>
        <taxon>Spinacia</taxon>
    </lineage>
</organism>
<dbReference type="Proteomes" id="UP000813463">
    <property type="component" value="Chromosome 1"/>
</dbReference>